<keyword evidence="1" id="KW-0175">Coiled coil</keyword>
<dbReference type="EMBL" id="JARTFS010000006">
    <property type="protein sequence ID" value="MED4401529.1"/>
    <property type="molecule type" value="Genomic_DNA"/>
</dbReference>
<evidence type="ECO:0000256" key="1">
    <source>
        <dbReference type="SAM" id="Coils"/>
    </source>
</evidence>
<evidence type="ECO:0000313" key="4">
    <source>
        <dbReference type="EMBL" id="MED4401529.1"/>
    </source>
</evidence>
<reference evidence="4 5" key="1">
    <citation type="submission" date="2023-03" db="EMBL/GenBank/DDBJ databases">
        <title>Bacillus Genome Sequencing.</title>
        <authorList>
            <person name="Dunlap C."/>
        </authorList>
    </citation>
    <scope>NUCLEOTIDE SEQUENCE [LARGE SCALE GENOMIC DNA]</scope>
    <source>
        <strain evidence="4 5">NRS-1717</strain>
    </source>
</reference>
<feature type="domain" description="Magnesium transporter MgtE intracellular" evidence="3">
    <location>
        <begin position="139"/>
        <end position="196"/>
    </location>
</feature>
<feature type="coiled-coil region" evidence="1">
    <location>
        <begin position="77"/>
        <end position="142"/>
    </location>
</feature>
<protein>
    <recommendedName>
        <fullName evidence="3">Magnesium transporter MgtE intracellular domain-containing protein</fullName>
    </recommendedName>
</protein>
<accession>A0ABU6NZ58</accession>
<proteinExistence type="predicted"/>
<sequence length="202" mass="23177">MENEEKRTSKFQMFLFLIFIPLIFLIIIVYSVLTFAGFSPVEKTMNFAKTIPYVGDYLKPKEEKEKQTEEDKLVSVQEGFKKEKKKLKETIEKQKADLKVLETDVTAKETEIQRLTQEVSSLEQQLEAVEEKEKKAKNKDIAKVYSAMSSGKAAELIPNLSTDEAMYILTSLKDKQVTDILSKMSTEDAVKYTKLLNEQNGQ</sequence>
<comment type="caution">
    <text evidence="4">The sequence shown here is derived from an EMBL/GenBank/DDBJ whole genome shotgun (WGS) entry which is preliminary data.</text>
</comment>
<keyword evidence="2" id="KW-0472">Membrane</keyword>
<dbReference type="Pfam" id="PF03448">
    <property type="entry name" value="MgtE_N"/>
    <property type="match status" value="1"/>
</dbReference>
<dbReference type="RefSeq" id="WP_066225406.1">
    <property type="nucleotide sequence ID" value="NZ_JARTFQ010000006.1"/>
</dbReference>
<dbReference type="InterPro" id="IPR006668">
    <property type="entry name" value="Mg_transptr_MgtE_intracell_dom"/>
</dbReference>
<keyword evidence="2" id="KW-0812">Transmembrane</keyword>
<evidence type="ECO:0000313" key="5">
    <source>
        <dbReference type="Proteomes" id="UP001342826"/>
    </source>
</evidence>
<keyword evidence="5" id="KW-1185">Reference proteome</keyword>
<dbReference type="InterPro" id="IPR038076">
    <property type="entry name" value="MgtE_N_sf"/>
</dbReference>
<keyword evidence="2" id="KW-1133">Transmembrane helix</keyword>
<name>A0ABU6NZ58_9BACI</name>
<dbReference type="Proteomes" id="UP001342826">
    <property type="component" value="Unassembled WGS sequence"/>
</dbReference>
<dbReference type="SUPFAM" id="SSF158791">
    <property type="entry name" value="MgtE N-terminal domain-like"/>
    <property type="match status" value="1"/>
</dbReference>
<evidence type="ECO:0000256" key="2">
    <source>
        <dbReference type="SAM" id="Phobius"/>
    </source>
</evidence>
<feature type="transmembrane region" description="Helical" evidence="2">
    <location>
        <begin position="12"/>
        <end position="38"/>
    </location>
</feature>
<dbReference type="GeneID" id="301139637"/>
<dbReference type="Gene3D" id="1.25.60.10">
    <property type="entry name" value="MgtE N-terminal domain-like"/>
    <property type="match status" value="1"/>
</dbReference>
<evidence type="ECO:0000259" key="3">
    <source>
        <dbReference type="Pfam" id="PF03448"/>
    </source>
</evidence>
<gene>
    <name evidence="4" type="ORF">P9271_09405</name>
</gene>
<organism evidence="4 5">
    <name type="scientific">Metabacillus fastidiosus</name>
    <dbReference type="NCBI Taxonomy" id="1458"/>
    <lineage>
        <taxon>Bacteria</taxon>
        <taxon>Bacillati</taxon>
        <taxon>Bacillota</taxon>
        <taxon>Bacilli</taxon>
        <taxon>Bacillales</taxon>
        <taxon>Bacillaceae</taxon>
        <taxon>Metabacillus</taxon>
    </lineage>
</organism>